<evidence type="ECO:0000256" key="3">
    <source>
        <dbReference type="ARBA" id="ARBA00022827"/>
    </source>
</evidence>
<evidence type="ECO:0000256" key="6">
    <source>
        <dbReference type="ARBA" id="ARBA00023157"/>
    </source>
</evidence>
<organism evidence="14 15">
    <name type="scientific">Neoroseomonas alkaliterrae</name>
    <dbReference type="NCBI Taxonomy" id="1452450"/>
    <lineage>
        <taxon>Bacteria</taxon>
        <taxon>Pseudomonadati</taxon>
        <taxon>Pseudomonadota</taxon>
        <taxon>Alphaproteobacteria</taxon>
        <taxon>Acetobacterales</taxon>
        <taxon>Acetobacteraceae</taxon>
        <taxon>Neoroseomonas</taxon>
    </lineage>
</organism>
<dbReference type="PROSITE" id="PS00076">
    <property type="entry name" value="PYRIDINE_REDOX_1"/>
    <property type="match status" value="1"/>
</dbReference>
<dbReference type="EMBL" id="JACIJE010000002">
    <property type="protein sequence ID" value="MBB5688908.1"/>
    <property type="molecule type" value="Genomic_DNA"/>
</dbReference>
<dbReference type="PRINTS" id="PR00411">
    <property type="entry name" value="PNDRDTASEI"/>
</dbReference>
<feature type="binding site" evidence="8">
    <location>
        <position position="198"/>
    </location>
    <ligand>
        <name>NAD(+)</name>
        <dbReference type="ChEBI" id="CHEBI:57540"/>
    </ligand>
</feature>
<dbReference type="SUPFAM" id="SSF51905">
    <property type="entry name" value="FAD/NAD(P)-binding domain"/>
    <property type="match status" value="1"/>
</dbReference>
<keyword evidence="2 10" id="KW-0285">Flavoprotein</keyword>
<keyword evidence="11" id="KW-0812">Transmembrane</keyword>
<keyword evidence="15" id="KW-1185">Reference proteome</keyword>
<feature type="binding site" evidence="8">
    <location>
        <position position="50"/>
    </location>
    <ligand>
        <name>FAD</name>
        <dbReference type="ChEBI" id="CHEBI:57692"/>
    </ligand>
</feature>
<evidence type="ECO:0000256" key="9">
    <source>
        <dbReference type="PIRSR" id="PIRSR000350-4"/>
    </source>
</evidence>
<proteinExistence type="inferred from homology"/>
<dbReference type="Proteomes" id="UP000562254">
    <property type="component" value="Unassembled WGS sequence"/>
</dbReference>
<keyword evidence="7 10" id="KW-0676">Redox-active center</keyword>
<evidence type="ECO:0000256" key="1">
    <source>
        <dbReference type="ARBA" id="ARBA00007532"/>
    </source>
</evidence>
<dbReference type="GO" id="GO:0016668">
    <property type="term" value="F:oxidoreductase activity, acting on a sulfur group of donors, NAD(P) as acceptor"/>
    <property type="evidence" value="ECO:0007669"/>
    <property type="project" value="InterPro"/>
</dbReference>
<evidence type="ECO:0000256" key="5">
    <source>
        <dbReference type="ARBA" id="ARBA00023002"/>
    </source>
</evidence>
<dbReference type="PANTHER" id="PTHR43014">
    <property type="entry name" value="MERCURIC REDUCTASE"/>
    <property type="match status" value="1"/>
</dbReference>
<evidence type="ECO:0000256" key="11">
    <source>
        <dbReference type="SAM" id="Phobius"/>
    </source>
</evidence>
<feature type="transmembrane region" description="Helical" evidence="11">
    <location>
        <begin position="6"/>
        <end position="27"/>
    </location>
</feature>
<keyword evidence="14" id="KW-0670">Pyruvate</keyword>
<dbReference type="Pfam" id="PF02852">
    <property type="entry name" value="Pyr_redox_dim"/>
    <property type="match status" value="1"/>
</dbReference>
<protein>
    <submittedName>
        <fullName evidence="14">Pyruvate/2-oxoglutarate dehydrogenase complex dihydrolipoamide dehydrogenase (E3) component</fullName>
    </submittedName>
</protein>
<comment type="similarity">
    <text evidence="1 10">Belongs to the class-I pyridine nucleotide-disulfide oxidoreductase family.</text>
</comment>
<dbReference type="SUPFAM" id="SSF55424">
    <property type="entry name" value="FAD/NAD-linked reductases, dimerisation (C-terminal) domain"/>
    <property type="match status" value="1"/>
</dbReference>
<evidence type="ECO:0000256" key="8">
    <source>
        <dbReference type="PIRSR" id="PIRSR000350-3"/>
    </source>
</evidence>
<keyword evidence="11" id="KW-0472">Membrane</keyword>
<feature type="domain" description="Pyridine nucleotide-disulphide oxidoreductase dimerisation" evidence="12">
    <location>
        <begin position="343"/>
        <end position="448"/>
    </location>
</feature>
<keyword evidence="11" id="KW-1133">Transmembrane helix</keyword>
<feature type="binding site" evidence="8">
    <location>
        <begin position="175"/>
        <end position="182"/>
    </location>
    <ligand>
        <name>NAD(+)</name>
        <dbReference type="ChEBI" id="CHEBI:57540"/>
    </ligand>
</feature>
<evidence type="ECO:0000256" key="2">
    <source>
        <dbReference type="ARBA" id="ARBA00022630"/>
    </source>
</evidence>
<keyword evidence="3 8" id="KW-0274">FAD</keyword>
<dbReference type="InterPro" id="IPR012999">
    <property type="entry name" value="Pyr_OxRdtase_I_AS"/>
</dbReference>
<dbReference type="PANTHER" id="PTHR43014:SF2">
    <property type="entry name" value="MERCURIC REDUCTASE"/>
    <property type="match status" value="1"/>
</dbReference>
<dbReference type="AlphaFoldDB" id="A0A840XK50"/>
<dbReference type="PIRSF" id="PIRSF000350">
    <property type="entry name" value="Mercury_reductase_MerA"/>
    <property type="match status" value="1"/>
</dbReference>
<dbReference type="GO" id="GO:0003955">
    <property type="term" value="F:NAD(P)H dehydrogenase (quinone) activity"/>
    <property type="evidence" value="ECO:0007669"/>
    <property type="project" value="TreeGrafter"/>
</dbReference>
<evidence type="ECO:0000313" key="14">
    <source>
        <dbReference type="EMBL" id="MBB5688908.1"/>
    </source>
</evidence>
<dbReference type="Gene3D" id="3.50.50.60">
    <property type="entry name" value="FAD/NAD(P)-binding domain"/>
    <property type="match status" value="2"/>
</dbReference>
<dbReference type="InterPro" id="IPR001100">
    <property type="entry name" value="Pyr_nuc-diS_OxRdtase"/>
</dbReference>
<feature type="domain" description="FAD/NAD(P)-binding" evidence="13">
    <location>
        <begin position="5"/>
        <end position="308"/>
    </location>
</feature>
<feature type="binding site" evidence="8">
    <location>
        <position position="302"/>
    </location>
    <ligand>
        <name>FAD</name>
        <dbReference type="ChEBI" id="CHEBI:57692"/>
    </ligand>
</feature>
<keyword evidence="4" id="KW-0521">NADP</keyword>
<keyword evidence="5 10" id="KW-0560">Oxidoreductase</keyword>
<evidence type="ECO:0000259" key="13">
    <source>
        <dbReference type="Pfam" id="PF07992"/>
    </source>
</evidence>
<reference evidence="14 15" key="1">
    <citation type="submission" date="2020-08" db="EMBL/GenBank/DDBJ databases">
        <title>Genomic Encyclopedia of Type Strains, Phase IV (KMG-IV): sequencing the most valuable type-strain genomes for metagenomic binning, comparative biology and taxonomic classification.</title>
        <authorList>
            <person name="Goeker M."/>
        </authorList>
    </citation>
    <scope>NUCLEOTIDE SEQUENCE [LARGE SCALE GENOMIC DNA]</scope>
    <source>
        <strain evidence="14 15">DSM 25895</strain>
    </source>
</reference>
<dbReference type="Pfam" id="PF07992">
    <property type="entry name" value="Pyr_redox_2"/>
    <property type="match status" value="1"/>
</dbReference>
<dbReference type="PRINTS" id="PR00368">
    <property type="entry name" value="FADPNR"/>
</dbReference>
<feature type="binding site" evidence="8">
    <location>
        <position position="261"/>
    </location>
    <ligand>
        <name>NAD(+)</name>
        <dbReference type="ChEBI" id="CHEBI:57540"/>
    </ligand>
</feature>
<dbReference type="InterPro" id="IPR023753">
    <property type="entry name" value="FAD/NAD-binding_dom"/>
</dbReference>
<dbReference type="Gene3D" id="3.30.390.30">
    <property type="match status" value="1"/>
</dbReference>
<keyword evidence="8" id="KW-0547">Nucleotide-binding</keyword>
<feature type="disulfide bond" description="Redox-active" evidence="9">
    <location>
        <begin position="41"/>
        <end position="46"/>
    </location>
</feature>
<dbReference type="RefSeq" id="WP_184481958.1">
    <property type="nucleotide sequence ID" value="NZ_JAAEDJ010000122.1"/>
</dbReference>
<accession>A0A840XK50</accession>
<keyword evidence="8" id="KW-0520">NAD</keyword>
<name>A0A840XK50_9PROT</name>
<dbReference type="InterPro" id="IPR004099">
    <property type="entry name" value="Pyr_nucl-diS_OxRdtase_dimer"/>
</dbReference>
<evidence type="ECO:0000256" key="10">
    <source>
        <dbReference type="RuleBase" id="RU003691"/>
    </source>
</evidence>
<comment type="caution">
    <text evidence="14">The sequence shown here is derived from an EMBL/GenBank/DDBJ whole genome shotgun (WGS) entry which is preliminary data.</text>
</comment>
<dbReference type="InterPro" id="IPR036188">
    <property type="entry name" value="FAD/NAD-bd_sf"/>
</dbReference>
<evidence type="ECO:0000256" key="4">
    <source>
        <dbReference type="ARBA" id="ARBA00022857"/>
    </source>
</evidence>
<dbReference type="GO" id="GO:0050660">
    <property type="term" value="F:flavin adenine dinucleotide binding"/>
    <property type="evidence" value="ECO:0007669"/>
    <property type="project" value="TreeGrafter"/>
</dbReference>
<evidence type="ECO:0000256" key="7">
    <source>
        <dbReference type="ARBA" id="ARBA00023284"/>
    </source>
</evidence>
<keyword evidence="6" id="KW-1015">Disulfide bond</keyword>
<sequence>MTDCDVAVIGAGAAGLSVAAISAGLGLKVALFERAAMGGDCLNHGCVPSKALLAAAHAAHAARRAGRFGVVLPPPAIDWAGVRAHVAGAIAAIAPNDSEERFTAMGVTVVRAAARFVAPEAIEAAGRRFRFRRAVVAAGSAAIVPPIPGLAEVPFLTNETLFALDAPPGHLVVVGGGPIGLEMAQAHARLGCRVSLIESARIAGREDPECIAPLRAALLEDGVALHEGAEVAAVSRDGPGIAVVLGDGTRIHGTHLLLAVGRAPRLAGLGLDAGGIAHSPRGIATTRALRSTTNRRVWAAGDIADPEGLGPRAFTHVCSQHAGIIARAMLFRLPARLSYDALPRVTYTDPGIAQIGPTEAELRAAGREDLVITRWPLAENDRLVAEGRAEGLVKLVADRKGRLLGASVVGPGAGEMAGMFALAIGRRLSALAGAVLPYPTAQEAAKRAAGEFYAPKLLSPAVKRILGLLKRLP</sequence>
<comment type="cofactor">
    <cofactor evidence="8">
        <name>FAD</name>
        <dbReference type="ChEBI" id="CHEBI:57692"/>
    </cofactor>
    <text evidence="8">Binds 1 FAD per subunit.</text>
</comment>
<gene>
    <name evidence="14" type="ORF">FHS88_001024</name>
</gene>
<evidence type="ECO:0000313" key="15">
    <source>
        <dbReference type="Proteomes" id="UP000562254"/>
    </source>
</evidence>
<dbReference type="InterPro" id="IPR016156">
    <property type="entry name" value="FAD/NAD-linked_Rdtase_dimer_sf"/>
</dbReference>
<evidence type="ECO:0000259" key="12">
    <source>
        <dbReference type="Pfam" id="PF02852"/>
    </source>
</evidence>